<evidence type="ECO:0000256" key="6">
    <source>
        <dbReference type="ARBA" id="ARBA00022975"/>
    </source>
</evidence>
<organism evidence="11 12">
    <name type="scientific">Candidatus Magasanikbacteria bacterium GW2011_GWC2_34_16</name>
    <dbReference type="NCBI Taxonomy" id="1619045"/>
    <lineage>
        <taxon>Bacteria</taxon>
        <taxon>Candidatus Magasanikiibacteriota</taxon>
    </lineage>
</organism>
<dbReference type="PANTHER" id="PTHR19278:SF9">
    <property type="entry name" value="URIDINE 5'-MONOPHOSPHATE SYNTHASE"/>
    <property type="match status" value="1"/>
</dbReference>
<feature type="binding site" evidence="9">
    <location>
        <position position="147"/>
    </location>
    <ligand>
        <name>orotate</name>
        <dbReference type="ChEBI" id="CHEBI:30839"/>
    </ligand>
</feature>
<dbReference type="GO" id="GO:0004588">
    <property type="term" value="F:orotate phosphoribosyltransferase activity"/>
    <property type="evidence" value="ECO:0007669"/>
    <property type="project" value="UniProtKB-UniRule"/>
</dbReference>
<accession>A0A0G0B7B9</accession>
<dbReference type="FunFam" id="3.40.50.2020:FF:000025">
    <property type="entry name" value="Uridine monophosphate synthetase"/>
    <property type="match status" value="1"/>
</dbReference>
<dbReference type="GO" id="GO:0000287">
    <property type="term" value="F:magnesium ion binding"/>
    <property type="evidence" value="ECO:0007669"/>
    <property type="project" value="UniProtKB-UniRule"/>
</dbReference>
<comment type="subunit">
    <text evidence="9">Homodimer.</text>
</comment>
<dbReference type="AlphaFoldDB" id="A0A0G0B7B9"/>
<dbReference type="HAMAP" id="MF_01208">
    <property type="entry name" value="PyrE"/>
    <property type="match status" value="1"/>
</dbReference>
<comment type="cofactor">
    <cofactor evidence="9">
        <name>Mg(2+)</name>
        <dbReference type="ChEBI" id="CHEBI:18420"/>
    </cofactor>
</comment>
<proteinExistence type="inferred from homology"/>
<dbReference type="GO" id="GO:0004590">
    <property type="term" value="F:orotidine-5'-phosphate decarboxylase activity"/>
    <property type="evidence" value="ECO:0007669"/>
    <property type="project" value="TreeGrafter"/>
</dbReference>
<keyword evidence="9" id="KW-0460">Magnesium</keyword>
<feature type="binding site" evidence="9">
    <location>
        <position position="119"/>
    </location>
    <ligand>
        <name>orotate</name>
        <dbReference type="ChEBI" id="CHEBI:30839"/>
    </ligand>
</feature>
<dbReference type="PANTHER" id="PTHR19278">
    <property type="entry name" value="OROTATE PHOSPHORIBOSYLTRANSFERASE"/>
    <property type="match status" value="1"/>
</dbReference>
<evidence type="ECO:0000259" key="10">
    <source>
        <dbReference type="Pfam" id="PF00156"/>
    </source>
</evidence>
<feature type="domain" description="Phosphoribosyltransferase" evidence="10">
    <location>
        <begin position="41"/>
        <end position="155"/>
    </location>
</feature>
<dbReference type="InterPro" id="IPR029057">
    <property type="entry name" value="PRTase-like"/>
</dbReference>
<dbReference type="InterPro" id="IPR023031">
    <property type="entry name" value="OPRT"/>
</dbReference>
<feature type="binding site" evidence="9">
    <location>
        <position position="89"/>
    </location>
    <ligand>
        <name>5-phospho-alpha-D-ribose 1-diphosphate</name>
        <dbReference type="ChEBI" id="CHEBI:58017"/>
        <note>ligand shared between dimeric partners</note>
    </ligand>
</feature>
<keyword evidence="4 9" id="KW-0808">Transferase</keyword>
<dbReference type="EC" id="2.4.2.10" evidence="9"/>
<dbReference type="NCBIfam" id="TIGR00336">
    <property type="entry name" value="pyrE"/>
    <property type="match status" value="1"/>
</dbReference>
<evidence type="ECO:0000256" key="8">
    <source>
        <dbReference type="ARBA" id="ARBA00023268"/>
    </source>
</evidence>
<dbReference type="EMBL" id="LBPO01000001">
    <property type="protein sequence ID" value="KKP59596.1"/>
    <property type="molecule type" value="Genomic_DNA"/>
</dbReference>
<feature type="binding site" description="in other chain" evidence="9">
    <location>
        <position position="23"/>
    </location>
    <ligand>
        <name>5-phospho-alpha-D-ribose 1-diphosphate</name>
        <dbReference type="ChEBI" id="CHEBI:58017"/>
        <note>ligand shared between dimeric partners</note>
    </ligand>
</feature>
<evidence type="ECO:0000256" key="1">
    <source>
        <dbReference type="ARBA" id="ARBA00004861"/>
    </source>
</evidence>
<comment type="caution">
    <text evidence="11">The sequence shown here is derived from an EMBL/GenBank/DDBJ whole genome shotgun (WGS) entry which is preliminary data.</text>
</comment>
<dbReference type="NCBIfam" id="NF010382">
    <property type="entry name" value="PRK13809.1"/>
    <property type="match status" value="1"/>
</dbReference>
<comment type="pathway">
    <text evidence="2 9">Pyrimidine metabolism; UMP biosynthesis via de novo pathway; UMP from orotate: step 1/2.</text>
</comment>
<dbReference type="CDD" id="cd06223">
    <property type="entry name" value="PRTases_typeI"/>
    <property type="match status" value="1"/>
</dbReference>
<keyword evidence="6 9" id="KW-0665">Pyrimidine biosynthesis</keyword>
<keyword evidence="7" id="KW-0456">Lyase</keyword>
<evidence type="ECO:0000313" key="12">
    <source>
        <dbReference type="Proteomes" id="UP000034927"/>
    </source>
</evidence>
<gene>
    <name evidence="9" type="primary">pyrE</name>
    <name evidence="11" type="ORF">UR53_C0001G0096</name>
</gene>
<dbReference type="UniPathway" id="UPA00070">
    <property type="reaction ID" value="UER00119"/>
</dbReference>
<dbReference type="Pfam" id="PF00156">
    <property type="entry name" value="Pribosyltran"/>
    <property type="match status" value="1"/>
</dbReference>
<dbReference type="InterPro" id="IPR000836">
    <property type="entry name" value="PRTase_dom"/>
</dbReference>
<dbReference type="GO" id="GO:0019856">
    <property type="term" value="P:pyrimidine nucleobase biosynthetic process"/>
    <property type="evidence" value="ECO:0007669"/>
    <property type="project" value="TreeGrafter"/>
</dbReference>
<dbReference type="Gene3D" id="3.40.50.2020">
    <property type="match status" value="1"/>
</dbReference>
<sequence>MTKDLILKLYEINAVKFGEFKLKSGIMSPIYIDLRITVSYPEVLKMVAEAMWQKVNDIKFDLICGVPYTALPIATVMSVEHNIPMIMRRKEVKDYGTKKAIEGKFETGQNCLIIEDLVTSGSSVFETIEPLQLEGLKVTDIVVLVDREQGGKKHLQTKGYNLHSVITISEMLEVLKTENKLEKEMVEKVKTFIQSNQV</sequence>
<name>A0A0G0B7B9_9BACT</name>
<evidence type="ECO:0000313" key="11">
    <source>
        <dbReference type="EMBL" id="KKP59596.1"/>
    </source>
</evidence>
<evidence type="ECO:0000256" key="2">
    <source>
        <dbReference type="ARBA" id="ARBA00004889"/>
    </source>
</evidence>
<evidence type="ECO:0000256" key="7">
    <source>
        <dbReference type="ARBA" id="ARBA00023239"/>
    </source>
</evidence>
<evidence type="ECO:0000256" key="9">
    <source>
        <dbReference type="HAMAP-Rule" id="MF_01208"/>
    </source>
</evidence>
<comment type="similarity">
    <text evidence="9">Belongs to the purine/pyrimidine phosphoribosyltransferase family. PyrE subfamily.</text>
</comment>
<comment type="pathway">
    <text evidence="1">Pyrimidine metabolism; UMP biosynthesis via de novo pathway; UMP from orotate: step 2/2.</text>
</comment>
<keyword evidence="8" id="KW-0511">Multifunctional enzyme</keyword>
<dbReference type="InterPro" id="IPR004467">
    <property type="entry name" value="Or_phspho_trans_dom"/>
</dbReference>
<feature type="binding site" evidence="9">
    <location>
        <position position="93"/>
    </location>
    <ligand>
        <name>5-phospho-alpha-D-ribose 1-diphosphate</name>
        <dbReference type="ChEBI" id="CHEBI:58017"/>
        <note>ligand shared between dimeric partners</note>
    </ligand>
</feature>
<keyword evidence="3 9" id="KW-0328">Glycosyltransferase</keyword>
<evidence type="ECO:0000256" key="5">
    <source>
        <dbReference type="ARBA" id="ARBA00022793"/>
    </source>
</evidence>
<feature type="binding site" description="in other chain" evidence="9">
    <location>
        <begin position="115"/>
        <end position="123"/>
    </location>
    <ligand>
        <name>5-phospho-alpha-D-ribose 1-diphosphate</name>
        <dbReference type="ChEBI" id="CHEBI:58017"/>
        <note>ligand shared between dimeric partners</note>
    </ligand>
</feature>
<evidence type="ECO:0000256" key="3">
    <source>
        <dbReference type="ARBA" id="ARBA00022676"/>
    </source>
</evidence>
<comment type="function">
    <text evidence="9">Catalyzes the transfer of a ribosyl phosphate group from 5-phosphoribose 1-diphosphate to orotate, leading to the formation of orotidine monophosphate (OMP).</text>
</comment>
<dbReference type="GO" id="GO:0044205">
    <property type="term" value="P:'de novo' UMP biosynthetic process"/>
    <property type="evidence" value="ECO:0007669"/>
    <property type="project" value="UniProtKB-UniRule"/>
</dbReference>
<dbReference type="Proteomes" id="UP000034927">
    <property type="component" value="Unassembled WGS sequence"/>
</dbReference>
<comment type="caution">
    <text evidence="9">Lacks conserved residue(s) required for the propagation of feature annotation.</text>
</comment>
<evidence type="ECO:0000256" key="4">
    <source>
        <dbReference type="ARBA" id="ARBA00022679"/>
    </source>
</evidence>
<feature type="binding site" description="in other chain" evidence="9">
    <location>
        <position position="90"/>
    </location>
    <ligand>
        <name>5-phospho-alpha-D-ribose 1-diphosphate</name>
        <dbReference type="ChEBI" id="CHEBI:58017"/>
        <note>ligand shared between dimeric partners</note>
    </ligand>
</feature>
<comment type="catalytic activity">
    <reaction evidence="9">
        <text>orotidine 5'-phosphate + diphosphate = orotate + 5-phospho-alpha-D-ribose 1-diphosphate</text>
        <dbReference type="Rhea" id="RHEA:10380"/>
        <dbReference type="ChEBI" id="CHEBI:30839"/>
        <dbReference type="ChEBI" id="CHEBI:33019"/>
        <dbReference type="ChEBI" id="CHEBI:57538"/>
        <dbReference type="ChEBI" id="CHEBI:58017"/>
        <dbReference type="EC" id="2.4.2.10"/>
    </reaction>
</comment>
<keyword evidence="5" id="KW-0210">Decarboxylase</keyword>
<reference evidence="11 12" key="1">
    <citation type="journal article" date="2015" name="Nature">
        <title>rRNA introns, odd ribosomes, and small enigmatic genomes across a large radiation of phyla.</title>
        <authorList>
            <person name="Brown C.T."/>
            <person name="Hug L.A."/>
            <person name="Thomas B.C."/>
            <person name="Sharon I."/>
            <person name="Castelle C.J."/>
            <person name="Singh A."/>
            <person name="Wilkins M.J."/>
            <person name="Williams K.H."/>
            <person name="Banfield J.F."/>
        </authorList>
    </citation>
    <scope>NUCLEOTIDE SEQUENCE [LARGE SCALE GENOMIC DNA]</scope>
</reference>
<protein>
    <recommendedName>
        <fullName evidence="9">Orotate phosphoribosyltransferase</fullName>
        <shortName evidence="9">OPRT</shortName>
        <shortName evidence="9">OPRTase</shortName>
        <ecNumber evidence="9">2.4.2.10</ecNumber>
    </recommendedName>
</protein>
<dbReference type="SUPFAM" id="SSF53271">
    <property type="entry name" value="PRTase-like"/>
    <property type="match status" value="1"/>
</dbReference>